<evidence type="ECO:0000313" key="2">
    <source>
        <dbReference type="EMBL" id="KAF7348697.1"/>
    </source>
</evidence>
<proteinExistence type="predicted"/>
<name>A0A8H6XYN7_9AGAR</name>
<protein>
    <recommendedName>
        <fullName evidence="4">FAD/NAD(P)-binding domain-containing protein</fullName>
    </recommendedName>
</protein>
<dbReference type="Proteomes" id="UP000620124">
    <property type="component" value="Unassembled WGS sequence"/>
</dbReference>
<sequence length="272" mass="31066">MGHLKIKQHPYILISTYFIGLNVAARFKKMNIPTLIVEKDHRIGDNWLEHYLTLTLHSITATWPSIRADYKFSVCIWSDNMLYQPYHHNWPVFTPRDKLAHLLEQYAESAGLVRWTAVVDRGGRHLTAGLPCTHRNRRRNARHLALSHSPRHRALQKDDPGHYHGVLRWGREKPPRTVGSPRETQETGTPSPDEASNEELQTINLEETMTSNVEGFALEPSTQPTRPTNKAAPFGRLGVRQCASPPVARATSGIPRTTTERLGYRRMELDFT</sequence>
<dbReference type="InterPro" id="IPR036188">
    <property type="entry name" value="FAD/NAD-bd_sf"/>
</dbReference>
<feature type="region of interest" description="Disordered" evidence="1">
    <location>
        <begin position="147"/>
        <end position="197"/>
    </location>
</feature>
<dbReference type="EMBL" id="JACAZI010000011">
    <property type="protein sequence ID" value="KAF7348697.1"/>
    <property type="molecule type" value="Genomic_DNA"/>
</dbReference>
<dbReference type="Gene3D" id="3.50.50.60">
    <property type="entry name" value="FAD/NAD(P)-binding domain"/>
    <property type="match status" value="1"/>
</dbReference>
<dbReference type="OrthoDB" id="3017486at2759"/>
<evidence type="ECO:0008006" key="4">
    <source>
        <dbReference type="Google" id="ProtNLM"/>
    </source>
</evidence>
<evidence type="ECO:0000256" key="1">
    <source>
        <dbReference type="SAM" id="MobiDB-lite"/>
    </source>
</evidence>
<gene>
    <name evidence="2" type="ORF">MVEN_01388500</name>
</gene>
<dbReference type="SUPFAM" id="SSF51905">
    <property type="entry name" value="FAD/NAD(P)-binding domain"/>
    <property type="match status" value="1"/>
</dbReference>
<reference evidence="2" key="1">
    <citation type="submission" date="2020-05" db="EMBL/GenBank/DDBJ databases">
        <title>Mycena genomes resolve the evolution of fungal bioluminescence.</title>
        <authorList>
            <person name="Tsai I.J."/>
        </authorList>
    </citation>
    <scope>NUCLEOTIDE SEQUENCE</scope>
    <source>
        <strain evidence="2">CCC161011</strain>
    </source>
</reference>
<dbReference type="AlphaFoldDB" id="A0A8H6XYN7"/>
<organism evidence="2 3">
    <name type="scientific">Mycena venus</name>
    <dbReference type="NCBI Taxonomy" id="2733690"/>
    <lineage>
        <taxon>Eukaryota</taxon>
        <taxon>Fungi</taxon>
        <taxon>Dikarya</taxon>
        <taxon>Basidiomycota</taxon>
        <taxon>Agaricomycotina</taxon>
        <taxon>Agaricomycetes</taxon>
        <taxon>Agaricomycetidae</taxon>
        <taxon>Agaricales</taxon>
        <taxon>Marasmiineae</taxon>
        <taxon>Mycenaceae</taxon>
        <taxon>Mycena</taxon>
    </lineage>
</organism>
<evidence type="ECO:0000313" key="3">
    <source>
        <dbReference type="Proteomes" id="UP000620124"/>
    </source>
</evidence>
<keyword evidence="3" id="KW-1185">Reference proteome</keyword>
<comment type="caution">
    <text evidence="2">The sequence shown here is derived from an EMBL/GenBank/DDBJ whole genome shotgun (WGS) entry which is preliminary data.</text>
</comment>
<accession>A0A8H6XYN7</accession>